<organism evidence="6 7">
    <name type="scientific">Drosophila madeirensis</name>
    <name type="common">Fruit fly</name>
    <dbReference type="NCBI Taxonomy" id="30013"/>
    <lineage>
        <taxon>Eukaryota</taxon>
        <taxon>Metazoa</taxon>
        <taxon>Ecdysozoa</taxon>
        <taxon>Arthropoda</taxon>
        <taxon>Hexapoda</taxon>
        <taxon>Insecta</taxon>
        <taxon>Pterygota</taxon>
        <taxon>Neoptera</taxon>
        <taxon>Endopterygota</taxon>
        <taxon>Diptera</taxon>
        <taxon>Brachycera</taxon>
        <taxon>Muscomorpha</taxon>
        <taxon>Ephydroidea</taxon>
        <taxon>Drosophilidae</taxon>
        <taxon>Drosophila</taxon>
        <taxon>Sophophora</taxon>
    </lineage>
</organism>
<dbReference type="Pfam" id="PF04930">
    <property type="entry name" value="FUN14"/>
    <property type="match status" value="1"/>
</dbReference>
<dbReference type="Proteomes" id="UP001500889">
    <property type="component" value="Chromosome U"/>
</dbReference>
<evidence type="ECO:0000256" key="5">
    <source>
        <dbReference type="ARBA" id="ARBA00023136"/>
    </source>
</evidence>
<evidence type="ECO:0000256" key="4">
    <source>
        <dbReference type="ARBA" id="ARBA00022989"/>
    </source>
</evidence>
<sequence length="160" mass="17469">MSEMDDCSKIIKNTFNNISKRSAYSQLIIGVTSGWATGFTTMKIGKFAAFAIGGSIILLEIAHQEGIIEVNWSKMTKSVGSIANKVESSVLGRETSWVDKTERFVDDKMVKAESLLKNKGKKVKKWYTKLIGDEDGPKVNELHIFTAAFFGGVALGIATG</sequence>
<keyword evidence="4" id="KW-1133">Transmembrane helix</keyword>
<protein>
    <submittedName>
        <fullName evidence="6">FUN14 domain-containing protein 2</fullName>
    </submittedName>
</protein>
<dbReference type="AlphaFoldDB" id="A0AAU9FHB0"/>
<evidence type="ECO:0000313" key="7">
    <source>
        <dbReference type="Proteomes" id="UP001500889"/>
    </source>
</evidence>
<keyword evidence="3" id="KW-0812">Transmembrane</keyword>
<accession>A0AAU9FHB0</accession>
<comment type="subcellular location">
    <subcellularLocation>
        <location evidence="1">Mitochondrion outer membrane</location>
        <topology evidence="1">Multi-pass membrane protein</topology>
    </subcellularLocation>
</comment>
<keyword evidence="7" id="KW-1185">Reference proteome</keyword>
<proteinExistence type="inferred from homology"/>
<evidence type="ECO:0000256" key="1">
    <source>
        <dbReference type="ARBA" id="ARBA00004374"/>
    </source>
</evidence>
<keyword evidence="5" id="KW-0472">Membrane</keyword>
<dbReference type="InterPro" id="IPR007014">
    <property type="entry name" value="FUN14"/>
</dbReference>
<comment type="similarity">
    <text evidence="2">Belongs to the FUN14 family.</text>
</comment>
<reference evidence="6 7" key="1">
    <citation type="submission" date="2024-02" db="EMBL/GenBank/DDBJ databases">
        <title>A chromosome-level genome assembly of Drosophila madeirensis, a fruit fly species endemic to Madeira island.</title>
        <authorList>
            <person name="Tomihara K."/>
            <person name="Llopart A."/>
            <person name="Yamamoto D."/>
        </authorList>
    </citation>
    <scope>NUCLEOTIDE SEQUENCE [LARGE SCALE GENOMIC DNA]</scope>
    <source>
        <strain evidence="6 7">RF1</strain>
    </source>
</reference>
<dbReference type="EMBL" id="AP029264">
    <property type="protein sequence ID" value="BFF95028.1"/>
    <property type="molecule type" value="Genomic_DNA"/>
</dbReference>
<name>A0AAU9FHB0_DROMD</name>
<evidence type="ECO:0000313" key="6">
    <source>
        <dbReference type="EMBL" id="BFF95028.1"/>
    </source>
</evidence>
<evidence type="ECO:0000256" key="3">
    <source>
        <dbReference type="ARBA" id="ARBA00022692"/>
    </source>
</evidence>
<dbReference type="PANTHER" id="PTHR21346">
    <property type="entry name" value="FUN14 DOMAIN CONTAINING"/>
    <property type="match status" value="1"/>
</dbReference>
<evidence type="ECO:0000256" key="2">
    <source>
        <dbReference type="ARBA" id="ARBA00009160"/>
    </source>
</evidence>
<dbReference type="GO" id="GO:0000422">
    <property type="term" value="P:autophagy of mitochondrion"/>
    <property type="evidence" value="ECO:0007669"/>
    <property type="project" value="TreeGrafter"/>
</dbReference>
<dbReference type="PANTHER" id="PTHR21346:SF0">
    <property type="entry name" value="RE45833P"/>
    <property type="match status" value="1"/>
</dbReference>
<gene>
    <name evidence="6" type="ORF">DMAD_12521</name>
</gene>
<dbReference type="GO" id="GO:0005741">
    <property type="term" value="C:mitochondrial outer membrane"/>
    <property type="evidence" value="ECO:0007669"/>
    <property type="project" value="UniProtKB-SubCell"/>
</dbReference>